<dbReference type="Pfam" id="PF00561">
    <property type="entry name" value="Abhydrolase_1"/>
    <property type="match status" value="1"/>
</dbReference>
<dbReference type="PANTHER" id="PTHR37946">
    <property type="entry name" value="SLL1969 PROTEIN"/>
    <property type="match status" value="1"/>
</dbReference>
<dbReference type="GO" id="GO:0016787">
    <property type="term" value="F:hydrolase activity"/>
    <property type="evidence" value="ECO:0007669"/>
    <property type="project" value="UniProtKB-KW"/>
</dbReference>
<dbReference type="RefSeq" id="WP_311421397.1">
    <property type="nucleotide sequence ID" value="NZ_JAVREH010000002.1"/>
</dbReference>
<comment type="caution">
    <text evidence="2">The sequence shown here is derived from an EMBL/GenBank/DDBJ whole genome shotgun (WGS) entry which is preliminary data.</text>
</comment>
<accession>A0ABU2J7K0</accession>
<dbReference type="Gene3D" id="3.40.50.1820">
    <property type="entry name" value="alpha/beta hydrolase"/>
    <property type="match status" value="1"/>
</dbReference>
<keyword evidence="3" id="KW-1185">Reference proteome</keyword>
<dbReference type="PANTHER" id="PTHR37946:SF1">
    <property type="entry name" value="SLL1969 PROTEIN"/>
    <property type="match status" value="1"/>
</dbReference>
<dbReference type="InterPro" id="IPR029058">
    <property type="entry name" value="AB_hydrolase_fold"/>
</dbReference>
<name>A0ABU2J7K0_9ACTN</name>
<dbReference type="InterPro" id="IPR000073">
    <property type="entry name" value="AB_hydrolase_1"/>
</dbReference>
<evidence type="ECO:0000313" key="2">
    <source>
        <dbReference type="EMBL" id="MDT0260243.1"/>
    </source>
</evidence>
<evidence type="ECO:0000313" key="3">
    <source>
        <dbReference type="Proteomes" id="UP001183176"/>
    </source>
</evidence>
<feature type="domain" description="AB hydrolase-1" evidence="1">
    <location>
        <begin position="84"/>
        <end position="190"/>
    </location>
</feature>
<dbReference type="SUPFAM" id="SSF53474">
    <property type="entry name" value="alpha/beta-Hydrolases"/>
    <property type="match status" value="1"/>
</dbReference>
<gene>
    <name evidence="2" type="ORF">RM423_02430</name>
</gene>
<sequence length="293" mass="31136">MSTAPSRAWIGSAPGLLRRAPAALLEGALSAGQELTWLAAHAITYPVGLLAEQGEMEDPRYRTDTLSPLTRGLLLGDIAAAGTPVVLVHGIGDNRSAFAILRRTLRRRGYGRITTVNYSPLTSDVRKAAADLARHVERLCAQTGYEQLFLVGHSLGGLIARYYVQCLGGDARVNTLVTLGSPHAGTQLARIAPLPVARQLRPGSELMRELAGPADCGTRFVAIYSDRDEVVVPNRSARLDHPDLTVTRLRVHGVGHLALLVNSTVMHTVAGALSASVVRDATALHADIGACNP</sequence>
<dbReference type="Proteomes" id="UP001183176">
    <property type="component" value="Unassembled WGS sequence"/>
</dbReference>
<evidence type="ECO:0000259" key="1">
    <source>
        <dbReference type="Pfam" id="PF00561"/>
    </source>
</evidence>
<dbReference type="EMBL" id="JAVREH010000002">
    <property type="protein sequence ID" value="MDT0260243.1"/>
    <property type="molecule type" value="Genomic_DNA"/>
</dbReference>
<organism evidence="2 3">
    <name type="scientific">Jatrophihabitans lederbergiae</name>
    <dbReference type="NCBI Taxonomy" id="3075547"/>
    <lineage>
        <taxon>Bacteria</taxon>
        <taxon>Bacillati</taxon>
        <taxon>Actinomycetota</taxon>
        <taxon>Actinomycetes</taxon>
        <taxon>Jatrophihabitantales</taxon>
        <taxon>Jatrophihabitantaceae</taxon>
        <taxon>Jatrophihabitans</taxon>
    </lineage>
</organism>
<protein>
    <submittedName>
        <fullName evidence="2">Alpha/beta fold hydrolase</fullName>
    </submittedName>
</protein>
<keyword evidence="2" id="KW-0378">Hydrolase</keyword>
<reference evidence="3" key="1">
    <citation type="submission" date="2023-07" db="EMBL/GenBank/DDBJ databases">
        <title>30 novel species of actinomycetes from the DSMZ collection.</title>
        <authorList>
            <person name="Nouioui I."/>
        </authorList>
    </citation>
    <scope>NUCLEOTIDE SEQUENCE [LARGE SCALE GENOMIC DNA]</scope>
    <source>
        <strain evidence="3">DSM 44399</strain>
    </source>
</reference>
<proteinExistence type="predicted"/>